<organism evidence="2 3">
    <name type="scientific">Candidatus Lloydbacteria bacterium RIFOXYC12_FULL_46_25</name>
    <dbReference type="NCBI Taxonomy" id="1798670"/>
    <lineage>
        <taxon>Bacteria</taxon>
        <taxon>Candidatus Lloydiibacteriota</taxon>
    </lineage>
</organism>
<proteinExistence type="predicted"/>
<dbReference type="EMBL" id="MHLU01000063">
    <property type="protein sequence ID" value="OGZ19211.1"/>
    <property type="molecule type" value="Genomic_DNA"/>
</dbReference>
<reference evidence="2 3" key="1">
    <citation type="journal article" date="2016" name="Nat. Commun.">
        <title>Thousands of microbial genomes shed light on interconnected biogeochemical processes in an aquifer system.</title>
        <authorList>
            <person name="Anantharaman K."/>
            <person name="Brown C.T."/>
            <person name="Hug L.A."/>
            <person name="Sharon I."/>
            <person name="Castelle C.J."/>
            <person name="Probst A.J."/>
            <person name="Thomas B.C."/>
            <person name="Singh A."/>
            <person name="Wilkins M.J."/>
            <person name="Karaoz U."/>
            <person name="Brodie E.L."/>
            <person name="Williams K.H."/>
            <person name="Hubbard S.S."/>
            <person name="Banfield J.F."/>
        </authorList>
    </citation>
    <scope>NUCLEOTIDE SEQUENCE [LARGE SCALE GENOMIC DNA]</scope>
</reference>
<evidence type="ECO:0000259" key="1">
    <source>
        <dbReference type="Pfam" id="PF10648"/>
    </source>
</evidence>
<evidence type="ECO:0000313" key="3">
    <source>
        <dbReference type="Proteomes" id="UP000178106"/>
    </source>
</evidence>
<accession>A0A1G2E1T7</accession>
<feature type="domain" description="Bacterial spore germination immunoglobulin-like" evidence="1">
    <location>
        <begin position="291"/>
        <end position="367"/>
    </location>
</feature>
<dbReference type="AlphaFoldDB" id="A0A1G2E1T7"/>
<name>A0A1G2E1T7_9BACT</name>
<sequence>MKNTHLIIALVIVSILIGLTFVVSREKSEETPLPTLPVQHIATSTDPKSATYIVNGEAYALLNGRSEKEITPNAASKMVTTLFGEPVYGDLNNDGVDDAVVLLVQNAGGSGTFYYAAVAIGNADGSYMGTNAIFLGDRIAPQTLEIRNGVFIANYADRKKEEPMSARPSVGVSTYMTLLGDVLEEVPTLETGEQVSEGYITIGHEALSFRPCGEGQEEYWIMGDSPALKELRDTYNANLLDSKPYTAFFGVVVGKYVDAPKDGFGADYAHAISIKDLVRFDRTGNCKSDSIVLTSHAPGSVITSPLTISGRARGNWYFEASFPAILTDWDGRIIAQGPMSAKGEWMTTSFVPFEGTLEFVKPIAGDGYGERGFLILKKDNPSGLPEHDDAIEIPLYFER</sequence>
<dbReference type="InterPro" id="IPR018911">
    <property type="entry name" value="Gmad2_Ig-like_dom"/>
</dbReference>
<comment type="caution">
    <text evidence="2">The sequence shown here is derived from an EMBL/GenBank/DDBJ whole genome shotgun (WGS) entry which is preliminary data.</text>
</comment>
<gene>
    <name evidence="2" type="ORF">A2494_01560</name>
</gene>
<dbReference type="Pfam" id="PF10648">
    <property type="entry name" value="Gmad2"/>
    <property type="match status" value="1"/>
</dbReference>
<evidence type="ECO:0000313" key="2">
    <source>
        <dbReference type="EMBL" id="OGZ19211.1"/>
    </source>
</evidence>
<protein>
    <recommendedName>
        <fullName evidence="1">Bacterial spore germination immunoglobulin-like domain-containing protein</fullName>
    </recommendedName>
</protein>
<dbReference type="Proteomes" id="UP000178106">
    <property type="component" value="Unassembled WGS sequence"/>
</dbReference>